<dbReference type="AlphaFoldDB" id="A0A9I9EJG7"/>
<accession>A0A9I9EJG7</accession>
<name>A0A9I9EJG7_CUCME</name>
<dbReference type="EnsemblPlants" id="MELO3C034637.2.1">
    <property type="protein sequence ID" value="MELO3C034637.2.1"/>
    <property type="gene ID" value="MELO3C034637.2"/>
</dbReference>
<sequence>MVFKKTLAFSCNNLLQLLAFIFLLFLLITTTGSSARRSLVERTGRNDDKPYVKNNSKVHENDLVTMDYTPARKNHPIHN</sequence>
<reference evidence="2" key="1">
    <citation type="submission" date="2023-03" db="UniProtKB">
        <authorList>
            <consortium name="EnsemblPlants"/>
        </authorList>
    </citation>
    <scope>IDENTIFICATION</scope>
</reference>
<dbReference type="Pfam" id="PF21529">
    <property type="entry name" value="GLV1-2"/>
    <property type="match status" value="1"/>
</dbReference>
<dbReference type="Gramene" id="MELO3C034637.2.1">
    <property type="protein sequence ID" value="MELO3C034637.2.1"/>
    <property type="gene ID" value="MELO3C034637.2"/>
</dbReference>
<proteinExistence type="predicted"/>
<feature type="chain" id="PRO_5039952368" evidence="1">
    <location>
        <begin position="36"/>
        <end position="79"/>
    </location>
</feature>
<protein>
    <submittedName>
        <fullName evidence="2">Uncharacterized protein</fullName>
    </submittedName>
</protein>
<evidence type="ECO:0000313" key="2">
    <source>
        <dbReference type="EnsemblPlants" id="MELO3C034637.2.1"/>
    </source>
</evidence>
<evidence type="ECO:0000256" key="1">
    <source>
        <dbReference type="SAM" id="SignalP"/>
    </source>
</evidence>
<dbReference type="InterPro" id="IPR049306">
    <property type="entry name" value="GLV1-2"/>
</dbReference>
<feature type="signal peptide" evidence="1">
    <location>
        <begin position="1"/>
        <end position="35"/>
    </location>
</feature>
<keyword evidence="1" id="KW-0732">Signal</keyword>
<organism evidence="2">
    <name type="scientific">Cucumis melo</name>
    <name type="common">Muskmelon</name>
    <dbReference type="NCBI Taxonomy" id="3656"/>
    <lineage>
        <taxon>Eukaryota</taxon>
        <taxon>Viridiplantae</taxon>
        <taxon>Streptophyta</taxon>
        <taxon>Embryophyta</taxon>
        <taxon>Tracheophyta</taxon>
        <taxon>Spermatophyta</taxon>
        <taxon>Magnoliopsida</taxon>
        <taxon>eudicotyledons</taxon>
        <taxon>Gunneridae</taxon>
        <taxon>Pentapetalae</taxon>
        <taxon>rosids</taxon>
        <taxon>fabids</taxon>
        <taxon>Cucurbitales</taxon>
        <taxon>Cucurbitaceae</taxon>
        <taxon>Benincaseae</taxon>
        <taxon>Cucumis</taxon>
    </lineage>
</organism>